<feature type="transmembrane region" description="Helical" evidence="1">
    <location>
        <begin position="207"/>
        <end position="229"/>
    </location>
</feature>
<protein>
    <submittedName>
        <fullName evidence="2">Uncharacterized protein</fullName>
    </submittedName>
</protein>
<evidence type="ECO:0000256" key="1">
    <source>
        <dbReference type="SAM" id="Phobius"/>
    </source>
</evidence>
<feature type="non-terminal residue" evidence="2">
    <location>
        <position position="1"/>
    </location>
</feature>
<dbReference type="EMBL" id="ML119117">
    <property type="protein sequence ID" value="RPB14647.1"/>
    <property type="molecule type" value="Genomic_DNA"/>
</dbReference>
<keyword evidence="3" id="KW-1185">Reference proteome</keyword>
<feature type="transmembrane region" description="Helical" evidence="1">
    <location>
        <begin position="241"/>
        <end position="258"/>
    </location>
</feature>
<feature type="transmembrane region" description="Helical" evidence="1">
    <location>
        <begin position="501"/>
        <end position="523"/>
    </location>
</feature>
<keyword evidence="1" id="KW-0812">Transmembrane</keyword>
<dbReference type="AlphaFoldDB" id="A0A3N4KVT4"/>
<dbReference type="OrthoDB" id="5392263at2759"/>
<feature type="transmembrane region" description="Helical" evidence="1">
    <location>
        <begin position="374"/>
        <end position="397"/>
    </location>
</feature>
<feature type="non-terminal residue" evidence="2">
    <location>
        <position position="552"/>
    </location>
</feature>
<keyword evidence="1" id="KW-0472">Membrane</keyword>
<name>A0A3N4KVT4_9PEZI</name>
<sequence>VNFTACKIAFETNATNLELYSYTGLTPNLPLGPGRPYLISEQGCRTLCGTGADKYPWATAANTITTWVLPIIGLLLQAPFESNQIAKTFLATCRWIGAPIASLSYIFWNIKITGKCAITVDMAVDYNAFPGPGSEFSQLRDSFYILSVMNQYALSTELEHAGSSSTERFLRVALFDNDLVLANPSKGMVHRREKLAASLRSGRKRGVVPIFISTLWFLLSLAISIHAAFGNLGVNATAHNLAIGLLLGWLPVLTLSSITDRSPGSADDVRRKLNRFLSHVRQGLQANTTNPRYKSIQLPAYSHSDNYHYFTSFCGQARSRWHYGIAHAILTGTEDAFAAAHGRNWTAHHNARALLICAPPATRHSNIWFDFRELWQIMGATALVGCSIFGSFIISYFTPTVGLGCRSGGYLIFFVITLAHFLAESAVWWIFPRPSKLRERIGWAFTVMEMVNTAWLIYILSAQTFGLYQTCACWSSSWGIRGGGGYINFGTSAYYKAHIIAVYWTTGTILSSLAMGAGFLYVVAEWCTQSHMWTEDYGDAMAGLKATRRFKK</sequence>
<feature type="transmembrane region" description="Helical" evidence="1">
    <location>
        <begin position="443"/>
        <end position="460"/>
    </location>
</feature>
<reference evidence="2 3" key="1">
    <citation type="journal article" date="2018" name="Nat. Ecol. Evol.">
        <title>Pezizomycetes genomes reveal the molecular basis of ectomycorrhizal truffle lifestyle.</title>
        <authorList>
            <person name="Murat C."/>
            <person name="Payen T."/>
            <person name="Noel B."/>
            <person name="Kuo A."/>
            <person name="Morin E."/>
            <person name="Chen J."/>
            <person name="Kohler A."/>
            <person name="Krizsan K."/>
            <person name="Balestrini R."/>
            <person name="Da Silva C."/>
            <person name="Montanini B."/>
            <person name="Hainaut M."/>
            <person name="Levati E."/>
            <person name="Barry K.W."/>
            <person name="Belfiori B."/>
            <person name="Cichocki N."/>
            <person name="Clum A."/>
            <person name="Dockter R.B."/>
            <person name="Fauchery L."/>
            <person name="Guy J."/>
            <person name="Iotti M."/>
            <person name="Le Tacon F."/>
            <person name="Lindquist E.A."/>
            <person name="Lipzen A."/>
            <person name="Malagnac F."/>
            <person name="Mello A."/>
            <person name="Molinier V."/>
            <person name="Miyauchi S."/>
            <person name="Poulain J."/>
            <person name="Riccioni C."/>
            <person name="Rubini A."/>
            <person name="Sitrit Y."/>
            <person name="Splivallo R."/>
            <person name="Traeger S."/>
            <person name="Wang M."/>
            <person name="Zifcakova L."/>
            <person name="Wipf D."/>
            <person name="Zambonelli A."/>
            <person name="Paolocci F."/>
            <person name="Nowrousian M."/>
            <person name="Ottonello S."/>
            <person name="Baldrian P."/>
            <person name="Spatafora J.W."/>
            <person name="Henrissat B."/>
            <person name="Nagy L.G."/>
            <person name="Aury J.M."/>
            <person name="Wincker P."/>
            <person name="Grigoriev I.V."/>
            <person name="Bonfante P."/>
            <person name="Martin F.M."/>
        </authorList>
    </citation>
    <scope>NUCLEOTIDE SEQUENCE [LARGE SCALE GENOMIC DNA]</scope>
    <source>
        <strain evidence="2 3">CCBAS932</strain>
    </source>
</reference>
<dbReference type="InParanoid" id="A0A3N4KVT4"/>
<proteinExistence type="predicted"/>
<feature type="transmembrane region" description="Helical" evidence="1">
    <location>
        <begin position="409"/>
        <end position="431"/>
    </location>
</feature>
<gene>
    <name evidence="2" type="ORF">P167DRAFT_466018</name>
</gene>
<organism evidence="2 3">
    <name type="scientific">Morchella conica CCBAS932</name>
    <dbReference type="NCBI Taxonomy" id="1392247"/>
    <lineage>
        <taxon>Eukaryota</taxon>
        <taxon>Fungi</taxon>
        <taxon>Dikarya</taxon>
        <taxon>Ascomycota</taxon>
        <taxon>Pezizomycotina</taxon>
        <taxon>Pezizomycetes</taxon>
        <taxon>Pezizales</taxon>
        <taxon>Morchellaceae</taxon>
        <taxon>Morchella</taxon>
    </lineage>
</organism>
<evidence type="ECO:0000313" key="3">
    <source>
        <dbReference type="Proteomes" id="UP000277580"/>
    </source>
</evidence>
<accession>A0A3N4KVT4</accession>
<evidence type="ECO:0000313" key="2">
    <source>
        <dbReference type="EMBL" id="RPB14647.1"/>
    </source>
</evidence>
<keyword evidence="1" id="KW-1133">Transmembrane helix</keyword>
<dbReference type="Proteomes" id="UP000277580">
    <property type="component" value="Unassembled WGS sequence"/>
</dbReference>